<dbReference type="InterPro" id="IPR001471">
    <property type="entry name" value="AP2/ERF_dom"/>
</dbReference>
<accession>A0AAN9ECI4</accession>
<organism evidence="8 9">
    <name type="scientific">Crotalaria pallida</name>
    <name type="common">Smooth rattlebox</name>
    <name type="synonym">Crotalaria striata</name>
    <dbReference type="NCBI Taxonomy" id="3830"/>
    <lineage>
        <taxon>Eukaryota</taxon>
        <taxon>Viridiplantae</taxon>
        <taxon>Streptophyta</taxon>
        <taxon>Embryophyta</taxon>
        <taxon>Tracheophyta</taxon>
        <taxon>Spermatophyta</taxon>
        <taxon>Magnoliopsida</taxon>
        <taxon>eudicotyledons</taxon>
        <taxon>Gunneridae</taxon>
        <taxon>Pentapetalae</taxon>
        <taxon>rosids</taxon>
        <taxon>fabids</taxon>
        <taxon>Fabales</taxon>
        <taxon>Fabaceae</taxon>
        <taxon>Papilionoideae</taxon>
        <taxon>50 kb inversion clade</taxon>
        <taxon>genistoids sensu lato</taxon>
        <taxon>core genistoids</taxon>
        <taxon>Crotalarieae</taxon>
        <taxon>Crotalaria</taxon>
    </lineage>
</organism>
<comment type="caution">
    <text evidence="8">The sequence shown here is derived from an EMBL/GenBank/DDBJ whole genome shotgun (WGS) entry which is preliminary data.</text>
</comment>
<dbReference type="GO" id="GO:0005634">
    <property type="term" value="C:nucleus"/>
    <property type="evidence" value="ECO:0007669"/>
    <property type="project" value="UniProtKB-SubCell"/>
</dbReference>
<dbReference type="SUPFAM" id="SSF54171">
    <property type="entry name" value="DNA-binding domain"/>
    <property type="match status" value="1"/>
</dbReference>
<keyword evidence="9" id="KW-1185">Reference proteome</keyword>
<comment type="subcellular location">
    <subcellularLocation>
        <location evidence="1">Nucleus</location>
    </subcellularLocation>
</comment>
<dbReference type="PRINTS" id="PR00367">
    <property type="entry name" value="ETHRSPELEMNT"/>
</dbReference>
<dbReference type="PANTHER" id="PTHR31194:SF140">
    <property type="entry name" value="ETHYLENE-RESPONSIVE TRANSCRIPTION FACTOR CRF2"/>
    <property type="match status" value="1"/>
</dbReference>
<keyword evidence="5" id="KW-0539">Nucleus</keyword>
<sequence>MEKPTRHVITHTKLVREQDPVKKLHYPKVLRITVTDNDATDSSSDEEFSTRRRPPRKFINEIVFESFEKDGQVSRKRSRPKSSAVLRKPKAKVASGQKYRGVRQRPWGKWAAEIRDPLRRVRLWLGTYNTAEEAAMVYDNAAIKLRGPHALTNFLTPPTTDDEDNKKPPSINCGGGYFISAEESHNNNSNINHNNSLFSPISVLQCCSLLSEGAESVTAKDDVAEYSCISETDNAKSDSSEMFQIDFQGSLVAHDVIFNDNNNNLDFPENMLLLNDDDGWCSSDMFLTSCEDLDLDLGFKSWWHHDHDDDDDDIFQDISDLFLPDPPAIAL</sequence>
<evidence type="ECO:0000313" key="8">
    <source>
        <dbReference type="EMBL" id="KAK7253077.1"/>
    </source>
</evidence>
<protein>
    <recommendedName>
        <fullName evidence="7">AP2/ERF domain-containing protein</fullName>
    </recommendedName>
</protein>
<keyword evidence="4" id="KW-0804">Transcription</keyword>
<dbReference type="PROSITE" id="PS51032">
    <property type="entry name" value="AP2_ERF"/>
    <property type="match status" value="1"/>
</dbReference>
<evidence type="ECO:0000259" key="7">
    <source>
        <dbReference type="PROSITE" id="PS51032"/>
    </source>
</evidence>
<dbReference type="InterPro" id="IPR050913">
    <property type="entry name" value="AP2/ERF_ERF"/>
</dbReference>
<dbReference type="GO" id="GO:0003700">
    <property type="term" value="F:DNA-binding transcription factor activity"/>
    <property type="evidence" value="ECO:0007669"/>
    <property type="project" value="InterPro"/>
</dbReference>
<dbReference type="Pfam" id="PF00847">
    <property type="entry name" value="AP2"/>
    <property type="match status" value="1"/>
</dbReference>
<dbReference type="EMBL" id="JAYWIO010000007">
    <property type="protein sequence ID" value="KAK7253077.1"/>
    <property type="molecule type" value="Genomic_DNA"/>
</dbReference>
<evidence type="ECO:0000256" key="2">
    <source>
        <dbReference type="ARBA" id="ARBA00023015"/>
    </source>
</evidence>
<dbReference type="FunFam" id="3.30.730.10:FF:000001">
    <property type="entry name" value="Ethylene-responsive transcription factor 2"/>
    <property type="match status" value="1"/>
</dbReference>
<feature type="domain" description="AP2/ERF" evidence="7">
    <location>
        <begin position="98"/>
        <end position="155"/>
    </location>
</feature>
<evidence type="ECO:0000256" key="5">
    <source>
        <dbReference type="ARBA" id="ARBA00023242"/>
    </source>
</evidence>
<dbReference type="PANTHER" id="PTHR31194">
    <property type="entry name" value="SHN SHINE , DNA BINDING / TRANSCRIPTION FACTOR"/>
    <property type="match status" value="1"/>
</dbReference>
<dbReference type="InterPro" id="IPR016177">
    <property type="entry name" value="DNA-bd_dom_sf"/>
</dbReference>
<dbReference type="Proteomes" id="UP001372338">
    <property type="component" value="Unassembled WGS sequence"/>
</dbReference>
<proteinExistence type="predicted"/>
<gene>
    <name evidence="8" type="ORF">RIF29_37487</name>
</gene>
<evidence type="ECO:0000256" key="4">
    <source>
        <dbReference type="ARBA" id="ARBA00023163"/>
    </source>
</evidence>
<evidence type="ECO:0000313" key="9">
    <source>
        <dbReference type="Proteomes" id="UP001372338"/>
    </source>
</evidence>
<evidence type="ECO:0000256" key="3">
    <source>
        <dbReference type="ARBA" id="ARBA00023125"/>
    </source>
</evidence>
<dbReference type="Gene3D" id="3.30.730.10">
    <property type="entry name" value="AP2/ERF domain"/>
    <property type="match status" value="1"/>
</dbReference>
<evidence type="ECO:0000256" key="6">
    <source>
        <dbReference type="SAM" id="MobiDB-lite"/>
    </source>
</evidence>
<evidence type="ECO:0000256" key="1">
    <source>
        <dbReference type="ARBA" id="ARBA00004123"/>
    </source>
</evidence>
<dbReference type="AlphaFoldDB" id="A0AAN9ECI4"/>
<dbReference type="GO" id="GO:0003677">
    <property type="term" value="F:DNA binding"/>
    <property type="evidence" value="ECO:0007669"/>
    <property type="project" value="UniProtKB-KW"/>
</dbReference>
<dbReference type="CDD" id="cd00018">
    <property type="entry name" value="AP2"/>
    <property type="match status" value="1"/>
</dbReference>
<reference evidence="8 9" key="1">
    <citation type="submission" date="2024-01" db="EMBL/GenBank/DDBJ databases">
        <title>The genomes of 5 underutilized Papilionoideae crops provide insights into root nodulation and disease resistanc.</title>
        <authorList>
            <person name="Yuan L."/>
        </authorList>
    </citation>
    <scope>NUCLEOTIDE SEQUENCE [LARGE SCALE GENOMIC DNA]</scope>
    <source>
        <strain evidence="8">ZHUSHIDOU_FW_LH</strain>
        <tissue evidence="8">Leaf</tissue>
    </source>
</reference>
<dbReference type="InterPro" id="IPR036955">
    <property type="entry name" value="AP2/ERF_dom_sf"/>
</dbReference>
<keyword evidence="3" id="KW-0238">DNA-binding</keyword>
<name>A0AAN9ECI4_CROPI</name>
<dbReference type="SMART" id="SM00380">
    <property type="entry name" value="AP2"/>
    <property type="match status" value="1"/>
</dbReference>
<keyword evidence="2" id="KW-0805">Transcription regulation</keyword>
<feature type="region of interest" description="Disordered" evidence="6">
    <location>
        <begin position="70"/>
        <end position="89"/>
    </location>
</feature>